<protein>
    <submittedName>
        <fullName evidence="3">Nucleotidyltransferase</fullName>
    </submittedName>
</protein>
<dbReference type="Proteomes" id="UP000288082">
    <property type="component" value="Unassembled WGS sequence"/>
</dbReference>
<reference evidence="10" key="1">
    <citation type="submission" date="2017-10" db="EMBL/GenBank/DDBJ databases">
        <authorList>
            <person name="Wilpiszeski R.L."/>
            <person name="Zhidan Z."/>
            <person name="House C.H."/>
        </authorList>
    </citation>
    <scope>NUCLEOTIDE SEQUENCE</scope>
    <source>
        <strain evidence="10">12_S12</strain>
    </source>
</reference>
<dbReference type="Proteomes" id="UP000287306">
    <property type="component" value="Unassembled WGS sequence"/>
</dbReference>
<dbReference type="EMBL" id="PEMW01000139">
    <property type="protein sequence ID" value="RTI57149.1"/>
    <property type="molecule type" value="Genomic_DNA"/>
</dbReference>
<name>A0A430RCW1_THESC</name>
<evidence type="ECO:0000313" key="11">
    <source>
        <dbReference type="EMBL" id="RTI10827.1"/>
    </source>
</evidence>
<organism evidence="3 16">
    <name type="scientific">Thermus scotoductus</name>
    <dbReference type="NCBI Taxonomy" id="37636"/>
    <lineage>
        <taxon>Bacteria</taxon>
        <taxon>Thermotogati</taxon>
        <taxon>Deinococcota</taxon>
        <taxon>Deinococci</taxon>
        <taxon>Thermales</taxon>
        <taxon>Thermaceae</taxon>
        <taxon>Thermus</taxon>
    </lineage>
</organism>
<dbReference type="Proteomes" id="UP000286734">
    <property type="component" value="Unassembled WGS sequence"/>
</dbReference>
<dbReference type="Proteomes" id="UP000287467">
    <property type="component" value="Unassembled WGS sequence"/>
</dbReference>
<dbReference type="EMBL" id="PELW01000410">
    <property type="protein sequence ID" value="RTH21020.1"/>
    <property type="molecule type" value="Genomic_DNA"/>
</dbReference>
<dbReference type="EMBL" id="PELP01000124">
    <property type="protein sequence ID" value="RTH05251.1"/>
    <property type="molecule type" value="Genomic_DNA"/>
</dbReference>
<dbReference type="InterPro" id="IPR002934">
    <property type="entry name" value="Polymerase_NTP_transf_dom"/>
</dbReference>
<dbReference type="Gene3D" id="3.30.460.10">
    <property type="entry name" value="Beta Polymerase, domain 2"/>
    <property type="match status" value="1"/>
</dbReference>
<evidence type="ECO:0000313" key="15">
    <source>
        <dbReference type="Proteomes" id="UP000286712"/>
    </source>
</evidence>
<evidence type="ECO:0000313" key="12">
    <source>
        <dbReference type="EMBL" id="RTI11663.1"/>
    </source>
</evidence>
<dbReference type="Proteomes" id="UP000287439">
    <property type="component" value="Unassembled WGS sequence"/>
</dbReference>
<dbReference type="InterPro" id="IPR043519">
    <property type="entry name" value="NT_sf"/>
</dbReference>
<dbReference type="EMBL" id="PEML01000041">
    <property type="protein sequence ID" value="RTI09379.1"/>
    <property type="molecule type" value="Genomic_DNA"/>
</dbReference>
<dbReference type="Proteomes" id="UP000286928">
    <property type="component" value="Unassembled WGS sequence"/>
</dbReference>
<evidence type="ECO:0000313" key="16">
    <source>
        <dbReference type="Proteomes" id="UP000286734"/>
    </source>
</evidence>
<evidence type="ECO:0000313" key="26">
    <source>
        <dbReference type="Proteomes" id="UP000288082"/>
    </source>
</evidence>
<evidence type="ECO:0000313" key="25">
    <source>
        <dbReference type="Proteomes" id="UP000288073"/>
    </source>
</evidence>
<sequence>MSSVRVFFPPWTQDEVLRRLKEGLESLGKEVPLQQSYLFGSWATGRALPGSDVDLLLIYHGPARGDLHRLARKAFKGLPVELHAYTVEEAEALKPLIKRMLAQAIPLLDP</sequence>
<evidence type="ECO:0000313" key="4">
    <source>
        <dbReference type="EMBL" id="RTH06028.1"/>
    </source>
</evidence>
<keyword evidence="24" id="KW-1185">Reference proteome</keyword>
<evidence type="ECO:0000313" key="17">
    <source>
        <dbReference type="Proteomes" id="UP000286910"/>
    </source>
</evidence>
<evidence type="ECO:0000313" key="18">
    <source>
        <dbReference type="Proteomes" id="UP000286928"/>
    </source>
</evidence>
<evidence type="ECO:0000313" key="10">
    <source>
        <dbReference type="EMBL" id="RTI09379.1"/>
    </source>
</evidence>
<evidence type="ECO:0000259" key="1">
    <source>
        <dbReference type="Pfam" id="PF01909"/>
    </source>
</evidence>
<evidence type="ECO:0000313" key="27">
    <source>
        <dbReference type="Proteomes" id="UP000288347"/>
    </source>
</evidence>
<dbReference type="EMBL" id="PEMG01000041">
    <property type="protein sequence ID" value="RTI11663.1"/>
    <property type="molecule type" value="Genomic_DNA"/>
</dbReference>
<dbReference type="SUPFAM" id="SSF81301">
    <property type="entry name" value="Nucleotidyltransferase"/>
    <property type="match status" value="1"/>
</dbReference>
<dbReference type="Proteomes" id="UP000287155">
    <property type="component" value="Unassembled WGS sequence"/>
</dbReference>
<reference evidence="15 16" key="2">
    <citation type="journal article" date="2019" name="Extremophiles">
        <title>Biogeography of thermophiles and predominance of Thermus scotoductus in domestic water heaters.</title>
        <authorList>
            <person name="Wilpiszeski R.L."/>
            <person name="Zhang Z."/>
            <person name="House C.H."/>
        </authorList>
    </citation>
    <scope>NUCLEOTIDE SEQUENCE [LARGE SCALE GENOMIC DNA]</scope>
    <source>
        <strain evidence="13 25">10_S10</strain>
        <strain evidence="10 24">12_S12</strain>
        <strain evidence="11 19">14_S14</strain>
        <strain evidence="9 27">16_S16</strain>
        <strain evidence="12 20">17_S17</strain>
        <strain evidence="14 23">1_S1</strain>
        <strain evidence="8 18">20_S20</strain>
        <strain evidence="7 21">25_S25</strain>
        <strain evidence="6 15">27_S27</strain>
        <strain evidence="5 22">28_S28</strain>
        <strain evidence="4 17">32_S32</strain>
        <strain evidence="3 16">34_S34</strain>
        <strain evidence="2 26">38_S38</strain>
    </source>
</reference>
<proteinExistence type="predicted"/>
<comment type="caution">
    <text evidence="3">The sequence shown here is derived from an EMBL/GenBank/DDBJ whole genome shotgun (WGS) entry which is preliminary data.</text>
</comment>
<keyword evidence="3" id="KW-0808">Transferase</keyword>
<feature type="domain" description="Polymerase nucleotidyl transferase" evidence="1">
    <location>
        <begin position="18"/>
        <end position="102"/>
    </location>
</feature>
<dbReference type="AlphaFoldDB" id="A0A430RCW1"/>
<dbReference type="EMBL" id="PEMJ01000369">
    <property type="protein sequence ID" value="RTI10827.1"/>
    <property type="molecule type" value="Genomic_DNA"/>
</dbReference>
<evidence type="ECO:0000313" key="3">
    <source>
        <dbReference type="EMBL" id="RTH05251.1"/>
    </source>
</evidence>
<dbReference type="EMBL" id="PEMH01000016">
    <property type="protein sequence ID" value="RTI03296.1"/>
    <property type="molecule type" value="Genomic_DNA"/>
</dbReference>
<evidence type="ECO:0000313" key="8">
    <source>
        <dbReference type="EMBL" id="RTH34590.1"/>
    </source>
</evidence>
<dbReference type="EMBL" id="PELY01000017">
    <property type="protein sequence ID" value="RTH28546.1"/>
    <property type="molecule type" value="Genomic_DNA"/>
</dbReference>
<dbReference type="CDD" id="cd05403">
    <property type="entry name" value="NT_KNTase_like"/>
    <property type="match status" value="1"/>
</dbReference>
<dbReference type="EMBL" id="PEMN01000035">
    <property type="protein sequence ID" value="RTI20388.1"/>
    <property type="molecule type" value="Genomic_DNA"/>
</dbReference>
<dbReference type="EMBL" id="PELM01000029">
    <property type="protein sequence ID" value="RTH04974.1"/>
    <property type="molecule type" value="Genomic_DNA"/>
</dbReference>
<evidence type="ECO:0000313" key="23">
    <source>
        <dbReference type="Proteomes" id="UP000287467"/>
    </source>
</evidence>
<dbReference type="Proteomes" id="UP000286712">
    <property type="component" value="Unassembled WGS sequence"/>
</dbReference>
<evidence type="ECO:0000313" key="21">
    <source>
        <dbReference type="Proteomes" id="UP000287306"/>
    </source>
</evidence>
<dbReference type="EMBL" id="PELV01000096">
    <property type="protein sequence ID" value="RTH19596.1"/>
    <property type="molecule type" value="Genomic_DNA"/>
</dbReference>
<gene>
    <name evidence="14" type="ORF">CSW14_05320</name>
    <name evidence="13" type="ORF">CSW23_01740</name>
    <name evidence="10" type="ORF">CSW25_02070</name>
    <name evidence="11" type="ORF">CSW27_13680</name>
    <name evidence="9" type="ORF">CSW29_00775</name>
    <name evidence="12" type="ORF">CSW30_02165</name>
    <name evidence="8" type="ORF">CSW33_01230</name>
    <name evidence="7" type="ORF">CSW38_00775</name>
    <name evidence="6" type="ORF">CSW40_13955</name>
    <name evidence="5" type="ORF">CSW41_03745</name>
    <name evidence="4" type="ORF">CSW45_02375</name>
    <name evidence="3" type="ORF">CSW47_05550</name>
    <name evidence="2" type="ORF">CSW50_01435</name>
</gene>
<dbReference type="GO" id="GO:0016779">
    <property type="term" value="F:nucleotidyltransferase activity"/>
    <property type="evidence" value="ECO:0007669"/>
    <property type="project" value="InterPro"/>
</dbReference>
<dbReference type="Pfam" id="PF01909">
    <property type="entry name" value="NTP_transf_2"/>
    <property type="match status" value="1"/>
</dbReference>
<dbReference type="Proteomes" id="UP000287962">
    <property type="component" value="Unassembled WGS sequence"/>
</dbReference>
<evidence type="ECO:0000313" key="14">
    <source>
        <dbReference type="EMBL" id="RTI57149.1"/>
    </source>
</evidence>
<evidence type="ECO:0000313" key="24">
    <source>
        <dbReference type="Proteomes" id="UP000287962"/>
    </source>
</evidence>
<evidence type="ECO:0000313" key="2">
    <source>
        <dbReference type="EMBL" id="RTH04974.1"/>
    </source>
</evidence>
<dbReference type="Proteomes" id="UP000287173">
    <property type="component" value="Unassembled WGS sequence"/>
</dbReference>
<evidence type="ECO:0000313" key="6">
    <source>
        <dbReference type="EMBL" id="RTH21020.1"/>
    </source>
</evidence>
<evidence type="ECO:0000313" key="22">
    <source>
        <dbReference type="Proteomes" id="UP000287439"/>
    </source>
</evidence>
<dbReference type="Proteomes" id="UP000286910">
    <property type="component" value="Unassembled WGS sequence"/>
</dbReference>
<dbReference type="Proteomes" id="UP000288347">
    <property type="component" value="Unassembled WGS sequence"/>
</dbReference>
<evidence type="ECO:0000313" key="13">
    <source>
        <dbReference type="EMBL" id="RTI20388.1"/>
    </source>
</evidence>
<evidence type="ECO:0000313" key="7">
    <source>
        <dbReference type="EMBL" id="RTH28546.1"/>
    </source>
</evidence>
<dbReference type="RefSeq" id="WP_126164453.1">
    <property type="nucleotide sequence ID" value="NZ_PELL01000392.1"/>
</dbReference>
<evidence type="ECO:0000313" key="5">
    <source>
        <dbReference type="EMBL" id="RTH19596.1"/>
    </source>
</evidence>
<evidence type="ECO:0000313" key="20">
    <source>
        <dbReference type="Proteomes" id="UP000287173"/>
    </source>
</evidence>
<accession>A0A430RCW1</accession>
<dbReference type="EMBL" id="PEMD01000024">
    <property type="protein sequence ID" value="RTH34590.1"/>
    <property type="molecule type" value="Genomic_DNA"/>
</dbReference>
<dbReference type="EMBL" id="PELR01000048">
    <property type="protein sequence ID" value="RTH06028.1"/>
    <property type="molecule type" value="Genomic_DNA"/>
</dbReference>
<evidence type="ECO:0000313" key="19">
    <source>
        <dbReference type="Proteomes" id="UP000287155"/>
    </source>
</evidence>
<dbReference type="Proteomes" id="UP000288073">
    <property type="component" value="Unassembled WGS sequence"/>
</dbReference>
<evidence type="ECO:0000313" key="9">
    <source>
        <dbReference type="EMBL" id="RTI03296.1"/>
    </source>
</evidence>